<evidence type="ECO:0000259" key="3">
    <source>
        <dbReference type="Pfam" id="PF16373"/>
    </source>
</evidence>
<evidence type="ECO:0000259" key="2">
    <source>
        <dbReference type="Pfam" id="PF02638"/>
    </source>
</evidence>
<comment type="caution">
    <text evidence="4">The sequence shown here is derived from an EMBL/GenBank/DDBJ whole genome shotgun (WGS) entry which is preliminary data.</text>
</comment>
<dbReference type="RefSeq" id="WP_119439869.1">
    <property type="nucleotide sequence ID" value="NZ_QWGR01000017.1"/>
</dbReference>
<feature type="domain" description="Glycosyl hydrolase-like 10" evidence="2">
    <location>
        <begin position="57"/>
        <end position="288"/>
    </location>
</feature>
<dbReference type="Pfam" id="PF16373">
    <property type="entry name" value="DUF4985"/>
    <property type="match status" value="1"/>
</dbReference>
<dbReference type="PANTHER" id="PTHR43405:SF1">
    <property type="entry name" value="GLYCOSYL HYDROLASE DIGH"/>
    <property type="match status" value="1"/>
</dbReference>
<keyword evidence="1" id="KW-0732">Signal</keyword>
<dbReference type="AlphaFoldDB" id="A0A399STB6"/>
<dbReference type="InterPro" id="IPR032280">
    <property type="entry name" value="DUF4985"/>
</dbReference>
<proteinExistence type="predicted"/>
<organism evidence="4 5">
    <name type="scientific">Maribellus luteus</name>
    <dbReference type="NCBI Taxonomy" id="2305463"/>
    <lineage>
        <taxon>Bacteria</taxon>
        <taxon>Pseudomonadati</taxon>
        <taxon>Bacteroidota</taxon>
        <taxon>Bacteroidia</taxon>
        <taxon>Marinilabiliales</taxon>
        <taxon>Prolixibacteraceae</taxon>
        <taxon>Maribellus</taxon>
    </lineage>
</organism>
<keyword evidence="5" id="KW-1185">Reference proteome</keyword>
<dbReference type="Proteomes" id="UP000265926">
    <property type="component" value="Unassembled WGS sequence"/>
</dbReference>
<name>A0A399STB6_9BACT</name>
<evidence type="ECO:0000313" key="5">
    <source>
        <dbReference type="Proteomes" id="UP000265926"/>
    </source>
</evidence>
<dbReference type="SUPFAM" id="SSF51445">
    <property type="entry name" value="(Trans)glycosidases"/>
    <property type="match status" value="1"/>
</dbReference>
<feature type="domain" description="DUF4985" evidence="3">
    <location>
        <begin position="312"/>
        <end position="434"/>
    </location>
</feature>
<evidence type="ECO:0000313" key="4">
    <source>
        <dbReference type="EMBL" id="RIJ46119.1"/>
    </source>
</evidence>
<dbReference type="Pfam" id="PF02638">
    <property type="entry name" value="GHL10"/>
    <property type="match status" value="1"/>
</dbReference>
<sequence>MKNSLIFVLLTSIIFFSSCSPKAEKKETPVTIGKPSLMWFDAEANFERFSYPDSIDFYLEKIKSIGFTDAVVDIRPITGEVLYKSDYAPQMTEWDGFERPDFDYLGYFIKKAHELGIRVQVSMNTFVGGHNFFDRGQVYTDHPEWASMVYTPTEGIVSIMTQKKKYSAMINPINPDFQEHILNVFKEVVTKYPELDGIILDRVRYDGIMADFSDYTRQKFEEHLGEKIQNFPADIYEWKTDENGKSDYVPGKYFKKWLEWRAMNIYNFMSLAAQTVKEVNPNISFGTYTGAWYPSYFEVGVNWASNQYDVSKDFNWATPGYKNYGYAEVLDLFTVGNYYTNVTMDEYLESNNLVKNETDSKAARGTWYCVEGSCEKIKGILNGHPFYGGILVDQFYDNRPQLSRSIAMNFQASDGLMVFDIVHIIQKNMWKEVEDGFKMAADPDYFKKDKE</sequence>
<dbReference type="InterPro" id="IPR052177">
    <property type="entry name" value="Divisome_Glycosyl_Hydrolase"/>
</dbReference>
<dbReference type="PANTHER" id="PTHR43405">
    <property type="entry name" value="GLYCOSYL HYDROLASE DIGH"/>
    <property type="match status" value="1"/>
</dbReference>
<dbReference type="PROSITE" id="PS51257">
    <property type="entry name" value="PROKAR_LIPOPROTEIN"/>
    <property type="match status" value="1"/>
</dbReference>
<protein>
    <submittedName>
        <fullName evidence="4">S-layer protein</fullName>
    </submittedName>
</protein>
<dbReference type="InterPro" id="IPR017853">
    <property type="entry name" value="GH"/>
</dbReference>
<dbReference type="InterPro" id="IPR003790">
    <property type="entry name" value="GHL10"/>
</dbReference>
<dbReference type="OrthoDB" id="9760892at2"/>
<accession>A0A399STB6</accession>
<dbReference type="Gene3D" id="3.20.20.80">
    <property type="entry name" value="Glycosidases"/>
    <property type="match status" value="1"/>
</dbReference>
<evidence type="ECO:0000256" key="1">
    <source>
        <dbReference type="ARBA" id="ARBA00022729"/>
    </source>
</evidence>
<dbReference type="EMBL" id="QWGR01000017">
    <property type="protein sequence ID" value="RIJ46119.1"/>
    <property type="molecule type" value="Genomic_DNA"/>
</dbReference>
<reference evidence="4 5" key="1">
    <citation type="submission" date="2018-08" db="EMBL/GenBank/DDBJ databases">
        <title>Pallidiluteibacterium maritimus gen. nov., sp. nov., isolated from coastal sediment.</title>
        <authorList>
            <person name="Zhou L.Y."/>
        </authorList>
    </citation>
    <scope>NUCLEOTIDE SEQUENCE [LARGE SCALE GENOMIC DNA]</scope>
    <source>
        <strain evidence="4 5">XSD2</strain>
    </source>
</reference>
<gene>
    <name evidence="4" type="ORF">D1614_20550</name>
</gene>